<evidence type="ECO:0008006" key="3">
    <source>
        <dbReference type="Google" id="ProtNLM"/>
    </source>
</evidence>
<evidence type="ECO:0000313" key="2">
    <source>
        <dbReference type="Proteomes" id="UP000193711"/>
    </source>
</evidence>
<dbReference type="STRING" id="1891671.SAMN06295885_3025"/>
<organism evidence="1 2">
    <name type="scientific">Rathayibacter oskolensis</name>
    <dbReference type="NCBI Taxonomy" id="1891671"/>
    <lineage>
        <taxon>Bacteria</taxon>
        <taxon>Bacillati</taxon>
        <taxon>Actinomycetota</taxon>
        <taxon>Actinomycetes</taxon>
        <taxon>Micrococcales</taxon>
        <taxon>Microbacteriaceae</taxon>
        <taxon>Rathayibacter</taxon>
    </lineage>
</organism>
<dbReference type="OrthoDB" id="5184241at2"/>
<protein>
    <recommendedName>
        <fullName evidence="3">DNA-binding protein</fullName>
    </recommendedName>
</protein>
<reference evidence="2" key="1">
    <citation type="submission" date="2017-04" db="EMBL/GenBank/DDBJ databases">
        <authorList>
            <person name="Varghese N."/>
            <person name="Submissions S."/>
        </authorList>
    </citation>
    <scope>NUCLEOTIDE SEQUENCE [LARGE SCALE GENOMIC DNA]</scope>
    <source>
        <strain evidence="2">VKM Ac-2121</strain>
    </source>
</reference>
<proteinExistence type="predicted"/>
<sequence>MFVITTDQRDSRHDDDRVEQAIADVIESQDGAFVLPPERTAGDEFQFVLDRADAAVEVVLALHRTQHWSIGLGIGAVERPLPATTRAARGEAYFAARRAVDAAKTRPSRFSLDPAPSAAAFPSVADAQALLDPLLHLRDSRTPAGWEIVDLLDAGRSQKEAAEQLAVTPQAVSLRVRAASARVDGPASAALARLLTVVDRTLDPIDERNQR</sequence>
<keyword evidence="2" id="KW-1185">Reference proteome</keyword>
<accession>A0A1X7PB14</accession>
<gene>
    <name evidence="1" type="ORF">SAMN06295885_3025</name>
</gene>
<dbReference type="Proteomes" id="UP000193711">
    <property type="component" value="Unassembled WGS sequence"/>
</dbReference>
<dbReference type="AlphaFoldDB" id="A0A1X7PB14"/>
<name>A0A1X7PB14_9MICO</name>
<evidence type="ECO:0000313" key="1">
    <source>
        <dbReference type="EMBL" id="SMH47699.1"/>
    </source>
</evidence>
<dbReference type="EMBL" id="FXBM01000002">
    <property type="protein sequence ID" value="SMH47699.1"/>
    <property type="molecule type" value="Genomic_DNA"/>
</dbReference>